<dbReference type="EMBL" id="CP000148">
    <property type="protein sequence ID" value="ABB32467.1"/>
    <property type="molecule type" value="Genomic_DNA"/>
</dbReference>
<protein>
    <submittedName>
        <fullName evidence="10">Transposase of ISGme1, IS5 family</fullName>
    </submittedName>
</protein>
<dbReference type="PANTHER" id="PTHR35604:SF2">
    <property type="entry name" value="TRANSPOSASE INSH FOR INSERTION SEQUENCE ELEMENT IS5A-RELATED"/>
    <property type="match status" value="1"/>
</dbReference>
<dbReference type="EMBL" id="CP000148">
    <property type="protein sequence ID" value="ABB31309.1"/>
    <property type="molecule type" value="Genomic_DNA"/>
</dbReference>
<evidence type="ECO:0000256" key="4">
    <source>
        <dbReference type="ARBA" id="ARBA00023125"/>
    </source>
</evidence>
<dbReference type="AlphaFoldDB" id="Q39WR5"/>
<dbReference type="GO" id="GO:0006313">
    <property type="term" value="P:DNA transposition"/>
    <property type="evidence" value="ECO:0007669"/>
    <property type="project" value="InterPro"/>
</dbReference>
<evidence type="ECO:0000313" key="10">
    <source>
        <dbReference type="EMBL" id="ABB31309.1"/>
    </source>
</evidence>
<reference evidence="10 15" key="1">
    <citation type="submission" date="2005-10" db="EMBL/GenBank/DDBJ databases">
        <title>Complete sequence of Geobacter metallireducens GS-15.</title>
        <authorList>
            <consortium name="US DOE Joint Genome Institute"/>
            <person name="Copeland A."/>
            <person name="Lucas S."/>
            <person name="Lapidus A."/>
            <person name="Barry K."/>
            <person name="Detter J.C."/>
            <person name="Glavina T."/>
            <person name="Hammon N."/>
            <person name="Israni S."/>
            <person name="Pitluck S."/>
            <person name="Di Bartolo G."/>
            <person name="Chain P."/>
            <person name="Schmutz J."/>
            <person name="Larimer F."/>
            <person name="Land M."/>
            <person name="Kyrpides N."/>
            <person name="Ivanova N."/>
            <person name="Richardson P."/>
        </authorList>
    </citation>
    <scope>NUCLEOTIDE SEQUENCE [LARGE SCALE GENOMIC DNA]</scope>
    <source>
        <strain evidence="15">ATCC 53774 / DSM 7210 / GS-15</strain>
        <strain evidence="10">GS-15</strain>
    </source>
</reference>
<evidence type="ECO:0000313" key="15">
    <source>
        <dbReference type="Proteomes" id="UP000007073"/>
    </source>
</evidence>
<dbReference type="KEGG" id="gme:Gmet_1069"/>
<evidence type="ECO:0000313" key="11">
    <source>
        <dbReference type="EMBL" id="ABB32320.1"/>
    </source>
</evidence>
<dbReference type="InterPro" id="IPR008490">
    <property type="entry name" value="Transposase_InsH_N"/>
</dbReference>
<keyword evidence="15" id="KW-1185">Reference proteome</keyword>
<dbReference type="KEGG" id="gme:Gmet_2091"/>
<dbReference type="EMBL" id="CP000148">
    <property type="protein sequence ID" value="ABB32320.1"/>
    <property type="molecule type" value="Genomic_DNA"/>
</dbReference>
<keyword evidence="4" id="KW-0238">DNA-binding</keyword>
<feature type="region of interest" description="Disordered" evidence="6">
    <location>
        <begin position="161"/>
        <end position="203"/>
    </location>
</feature>
<keyword evidence="3" id="KW-0815">Transposition</keyword>
<comment type="function">
    <text evidence="1">Involved in the transposition of the insertion sequence IS5.</text>
</comment>
<dbReference type="KEGG" id="gme:Gmet_2240"/>
<dbReference type="KEGG" id="gme:Gmet_2883"/>
<dbReference type="KEGG" id="gme:Gmet_2488"/>
<accession>Q39WR5</accession>
<dbReference type="PANTHER" id="PTHR35604">
    <property type="entry name" value="TRANSPOSASE INSH FOR INSERTION SEQUENCE ELEMENT IS5A-RELATED"/>
    <property type="match status" value="1"/>
</dbReference>
<dbReference type="KEGG" id="gme:Gmet_0283"/>
<dbReference type="EMBL" id="CP000148">
    <property type="protein sequence ID" value="ABB32712.1"/>
    <property type="molecule type" value="Genomic_DNA"/>
</dbReference>
<dbReference type="InterPro" id="IPR047959">
    <property type="entry name" value="Transpos_IS5"/>
</dbReference>
<dbReference type="HOGENOM" id="CLU_021293_3_2_7"/>
<proteinExistence type="inferred from homology"/>
<dbReference type="NCBIfam" id="NF033581">
    <property type="entry name" value="transpos_IS5_4"/>
    <property type="match status" value="1"/>
</dbReference>
<reference evidence="10 15" key="2">
    <citation type="journal article" date="2009" name="BMC Microbiol.">
        <title>The genome sequence of Geobacter metallireducens: features of metabolism, physiology and regulation common and dissimilar to Geobacter sulfurreducens.</title>
        <authorList>
            <person name="Aklujkar M."/>
            <person name="Krushkal J."/>
            <person name="DiBartolo G."/>
            <person name="Lapidus A."/>
            <person name="Land M.L."/>
            <person name="Lovley D.R."/>
        </authorList>
    </citation>
    <scope>NUCLEOTIDE SEQUENCE [LARGE SCALE GENOMIC DNA]</scope>
    <source>
        <strain evidence="15">ATCC 53774 / DSM 7210 / GS-15</strain>
        <strain evidence="10">GS-15</strain>
    </source>
</reference>
<dbReference type="EMBL" id="CP000148">
    <property type="protein sequence ID" value="ABB33101.1"/>
    <property type="molecule type" value="Genomic_DNA"/>
</dbReference>
<dbReference type="EMBL" id="CP000148">
    <property type="protein sequence ID" value="ABB30528.1"/>
    <property type="molecule type" value="Genomic_DNA"/>
</dbReference>
<feature type="compositionally biased region" description="Basic and acidic residues" evidence="6">
    <location>
        <begin position="193"/>
        <end position="203"/>
    </location>
</feature>
<dbReference type="Pfam" id="PF01609">
    <property type="entry name" value="DDE_Tnp_1"/>
    <property type="match status" value="1"/>
</dbReference>
<evidence type="ECO:0000313" key="9">
    <source>
        <dbReference type="EMBL" id="ABB30528.1"/>
    </source>
</evidence>
<dbReference type="eggNOG" id="COG3039">
    <property type="taxonomic scope" value="Bacteria"/>
</dbReference>
<gene>
    <name evidence="9" type="ordered locus">Gmet_0283</name>
    <name evidence="10" type="ordered locus">Gmet_1069</name>
    <name evidence="11" type="ordered locus">Gmet_2091</name>
    <name evidence="12" type="ordered locus">Gmet_2240</name>
    <name evidence="13" type="ordered locus">Gmet_2488</name>
    <name evidence="14" type="ordered locus">Gmet_2883</name>
</gene>
<dbReference type="STRING" id="269799.Gmet_0283"/>
<evidence type="ECO:0000313" key="13">
    <source>
        <dbReference type="EMBL" id="ABB32712.1"/>
    </source>
</evidence>
<evidence type="ECO:0000259" key="8">
    <source>
        <dbReference type="Pfam" id="PF05598"/>
    </source>
</evidence>
<feature type="domain" description="Transposase IS4-like" evidence="7">
    <location>
        <begin position="192"/>
        <end position="347"/>
    </location>
</feature>
<evidence type="ECO:0000256" key="1">
    <source>
        <dbReference type="ARBA" id="ARBA00003544"/>
    </source>
</evidence>
<evidence type="ECO:0000313" key="12">
    <source>
        <dbReference type="EMBL" id="ABB32467.1"/>
    </source>
</evidence>
<feature type="compositionally biased region" description="Basic and acidic residues" evidence="6">
    <location>
        <begin position="172"/>
        <end position="186"/>
    </location>
</feature>
<name>Q39WR5_GEOMG</name>
<dbReference type="InterPro" id="IPR002559">
    <property type="entry name" value="Transposase_11"/>
</dbReference>
<dbReference type="Proteomes" id="UP000007073">
    <property type="component" value="Chromosome"/>
</dbReference>
<dbReference type="GO" id="GO:0003677">
    <property type="term" value="F:DNA binding"/>
    <property type="evidence" value="ECO:0007669"/>
    <property type="project" value="UniProtKB-KW"/>
</dbReference>
<evidence type="ECO:0000256" key="5">
    <source>
        <dbReference type="ARBA" id="ARBA00023172"/>
    </source>
</evidence>
<evidence type="ECO:0000259" key="7">
    <source>
        <dbReference type="Pfam" id="PF01609"/>
    </source>
</evidence>
<dbReference type="GO" id="GO:0004803">
    <property type="term" value="F:transposase activity"/>
    <property type="evidence" value="ECO:0007669"/>
    <property type="project" value="InterPro"/>
</dbReference>
<sequence>MRGAETKTEALFCYLSPESYVPKDHPLRSIRAMVDKALAELSPQFEAMYSHTGRPSIPPEQLLKALLLQALYTIRSNRLLVEQISYSILFRWFVGLALDEKVWDHSSFSTNLERLIDTDVARLLLAKVVEQARRAKLLSDEHFSVDGTLIEAWASIKSFRPKDGPKPPVGRNTERDFHGEKLKNDTHASTTDPDARIARRSSGKEAKLSYHGHALMENRNGIIVDARITHATGTAERDTAVEMIADVAGNKRITMGGDKGYDTKECVKDLRALKVTPHIAQNTANRRSAIDGRTTRHEGYKTSLRIRKRIEEAFGWLKTVGNLRKTRHRGIAKVDWYFTMAIAAYNLVRLRNLGTKTA</sequence>
<organism evidence="10 15">
    <name type="scientific">Geobacter metallireducens (strain ATCC 53774 / DSM 7210 / GS-15)</name>
    <dbReference type="NCBI Taxonomy" id="269799"/>
    <lineage>
        <taxon>Bacteria</taxon>
        <taxon>Pseudomonadati</taxon>
        <taxon>Thermodesulfobacteriota</taxon>
        <taxon>Desulfuromonadia</taxon>
        <taxon>Geobacterales</taxon>
        <taxon>Geobacteraceae</taxon>
        <taxon>Geobacter</taxon>
    </lineage>
</organism>
<evidence type="ECO:0000313" key="14">
    <source>
        <dbReference type="EMBL" id="ABB33101.1"/>
    </source>
</evidence>
<reference evidence="10" key="3">
    <citation type="submission" date="2012-09" db="EMBL/GenBank/DDBJ databases">
        <authorList>
            <person name="Aklujkar M."/>
            <person name="Krushkal J."/>
            <person name="DiBartolo G."/>
            <person name="Lapidus A."/>
            <person name="Land M.L."/>
            <person name="Lovley D.R."/>
        </authorList>
    </citation>
    <scope>NUCLEOTIDE SEQUENCE</scope>
    <source>
        <strain evidence="10">GS-15</strain>
    </source>
</reference>
<comment type="similarity">
    <text evidence="2">Belongs to the transposase 11 family.</text>
</comment>
<evidence type="ECO:0000256" key="6">
    <source>
        <dbReference type="SAM" id="MobiDB-lite"/>
    </source>
</evidence>
<evidence type="ECO:0000256" key="2">
    <source>
        <dbReference type="ARBA" id="ARBA00010075"/>
    </source>
</evidence>
<keyword evidence="5" id="KW-0233">DNA recombination</keyword>
<dbReference type="Pfam" id="PF05598">
    <property type="entry name" value="DUF772"/>
    <property type="match status" value="1"/>
</dbReference>
<dbReference type="RefSeq" id="WP_011365646.1">
    <property type="nucleotide sequence ID" value="NC_007517.1"/>
</dbReference>
<evidence type="ECO:0000256" key="3">
    <source>
        <dbReference type="ARBA" id="ARBA00022578"/>
    </source>
</evidence>
<feature type="domain" description="Transposase InsH N-terminal" evidence="8">
    <location>
        <begin position="18"/>
        <end position="114"/>
    </location>
</feature>